<sequence>MTSLSSVTGAAMAIAGPHPGQVVGFQAGWALKFRKDDGKGFPVEADPLRLTHAHYEADIKVEADTTLRGGTFDVTVDGMLDRDFDAIAAGEYVHLEIRLGWRDLRGGFSGALAGVASAFAGGGRGEDEGFHEVMAGRVLRVERNHGEFTYRARFQGIDARYHRMQSSPPRIGTMAAGRTVVDYARRLCQEDTAVGVSVVGEGKATTIDGVLDIAADGSVVQALREIARLAHGGDRRFEVPMFLRGDELHVGRWTAPVSGGESWELTPATGLVESRPVVERDPDAVPLKSPFAAPEVRRFDLTLLGRPDIALGDETRASLPNPSPAGLTGTVSGSPIGPLGDTVAGIGRGSSSVVGLADYGVVGVSHLLGPVEGFVTRLTVERMPPHDRSAAGPAPGTSDESARLAAALAEQRRRAALERRTHEVGLVRRQDVVPTFTKDHDVPAQTLAVDEGLADAPAPNVPTRAPAASPTTQLFNKPYLTPFAFDGAGLVVPHYPGMRVVSLHYREERQNAVVAGALWEEGFAPNSHLGDWWLCLPTNLVGTDTKGQSAAEPVTAPRPKGPASHDLISGEGNRTIQVRGLRISVGTPLMKDVGKRPDDAPADHLVIEHAASNARISIDDKGNIEITTDADLTLTANKITLRPKTHVEVL</sequence>
<proteinExistence type="predicted"/>
<dbReference type="EMBL" id="JAAIKT010000004">
    <property type="protein sequence ID" value="NEW69883.1"/>
    <property type="molecule type" value="Genomic_DNA"/>
</dbReference>
<feature type="region of interest" description="Disordered" evidence="1">
    <location>
        <begin position="312"/>
        <end position="334"/>
    </location>
</feature>
<name>A0A6G4A944_9ACTN</name>
<keyword evidence="3" id="KW-1185">Reference proteome</keyword>
<comment type="caution">
    <text evidence="2">The sequence shown here is derived from an EMBL/GenBank/DDBJ whole genome shotgun (WGS) entry which is preliminary data.</text>
</comment>
<evidence type="ECO:0000313" key="2">
    <source>
        <dbReference type="EMBL" id="NEW69883.1"/>
    </source>
</evidence>
<dbReference type="AlphaFoldDB" id="A0A6G4A944"/>
<dbReference type="RefSeq" id="WP_164424358.1">
    <property type="nucleotide sequence ID" value="NZ_JAAIKT010000004.1"/>
</dbReference>
<reference evidence="2" key="1">
    <citation type="submission" date="2020-02" db="EMBL/GenBank/DDBJ databases">
        <title>A new Streptomyces sp. for controlling soil-borne diseases.</title>
        <authorList>
            <person name="Li X."/>
            <person name="Tian Y."/>
            <person name="Gao K."/>
        </authorList>
    </citation>
    <scope>NUCLEOTIDE SEQUENCE [LARGE SCALE GENOMIC DNA]</scope>
    <source>
        <strain evidence="2">0250</strain>
    </source>
</reference>
<gene>
    <name evidence="2" type="ORF">G4H13_05495</name>
</gene>
<protein>
    <submittedName>
        <fullName evidence="2">Uncharacterized protein</fullName>
    </submittedName>
</protein>
<evidence type="ECO:0000313" key="3">
    <source>
        <dbReference type="Proteomes" id="UP000476310"/>
    </source>
</evidence>
<accession>A0A6G4A944</accession>
<evidence type="ECO:0000256" key="1">
    <source>
        <dbReference type="SAM" id="MobiDB-lite"/>
    </source>
</evidence>
<feature type="region of interest" description="Disordered" evidence="1">
    <location>
        <begin position="545"/>
        <end position="569"/>
    </location>
</feature>
<organism evidence="2 3">
    <name type="scientific">Streptomyces rhizosphaericus</name>
    <dbReference type="NCBI Taxonomy" id="114699"/>
    <lineage>
        <taxon>Bacteria</taxon>
        <taxon>Bacillati</taxon>
        <taxon>Actinomycetota</taxon>
        <taxon>Actinomycetes</taxon>
        <taxon>Kitasatosporales</taxon>
        <taxon>Streptomycetaceae</taxon>
        <taxon>Streptomyces</taxon>
        <taxon>Streptomyces violaceusniger group</taxon>
    </lineage>
</organism>
<dbReference type="Proteomes" id="UP000476310">
    <property type="component" value="Unassembled WGS sequence"/>
</dbReference>